<evidence type="ECO:0000313" key="3">
    <source>
        <dbReference type="Proteomes" id="UP000035369"/>
    </source>
</evidence>
<dbReference type="Proteomes" id="UP000289372">
    <property type="component" value="Unassembled WGS sequence"/>
</dbReference>
<dbReference type="KEGG" id="xpe:BJD13_18110"/>
<reference evidence="2 4" key="2">
    <citation type="submission" date="2018-02" db="EMBL/GenBank/DDBJ databases">
        <title>Characterization of Xanthomonas diversity in transplant houses and field plants.</title>
        <authorList>
            <person name="Abrahamian P."/>
            <person name="Timilsina S."/>
            <person name="Minsavage G.V."/>
            <person name="Goss E.M."/>
            <person name="Jones J.B."/>
            <person name="Vallad G.E."/>
        </authorList>
    </citation>
    <scope>NUCLEOTIDE SEQUENCE [LARGE SCALE GENOMIC DNA]</scope>
    <source>
        <strain evidence="2 4">GEV2132</strain>
    </source>
</reference>
<sequence>MVGSASRDACGNGAGSDVFVVLSCLLVALAWPTDQPAREATHLDRPHALARLGGGVAVGPA</sequence>
<organism evidence="2 4">
    <name type="scientific">Xanthomonas perforans</name>
    <dbReference type="NCBI Taxonomy" id="442694"/>
    <lineage>
        <taxon>Bacteria</taxon>
        <taxon>Pseudomonadati</taxon>
        <taxon>Pseudomonadota</taxon>
        <taxon>Gammaproteobacteria</taxon>
        <taxon>Lysobacterales</taxon>
        <taxon>Lysobacteraceae</taxon>
        <taxon>Xanthomonas</taxon>
    </lineage>
</organism>
<protein>
    <submittedName>
        <fullName evidence="2">Uncharacterized protein</fullName>
    </submittedName>
</protein>
<name>A0AAQ0YNA4_XANPE</name>
<dbReference type="Proteomes" id="UP000035369">
    <property type="component" value="Unassembled WGS sequence"/>
</dbReference>
<evidence type="ECO:0000313" key="2">
    <source>
        <dbReference type="EMBL" id="RXD54129.1"/>
    </source>
</evidence>
<evidence type="ECO:0000313" key="1">
    <source>
        <dbReference type="EMBL" id="KLC03621.1"/>
    </source>
</evidence>
<dbReference type="EMBL" id="PUUL01000051">
    <property type="protein sequence ID" value="RXD54129.1"/>
    <property type="molecule type" value="Genomic_DNA"/>
</dbReference>
<gene>
    <name evidence="2" type="ORF">DB769_10060</name>
    <name evidence="1" type="ORF">XP315_16980</name>
</gene>
<keyword evidence="3" id="KW-1185">Reference proteome</keyword>
<accession>A0AAQ0YNA4</accession>
<evidence type="ECO:0000313" key="4">
    <source>
        <dbReference type="Proteomes" id="UP000289372"/>
    </source>
</evidence>
<comment type="caution">
    <text evidence="2">The sequence shown here is derived from an EMBL/GenBank/DDBJ whole genome shotgun (WGS) entry which is preliminary data.</text>
</comment>
<dbReference type="EMBL" id="JZUY01000046">
    <property type="protein sequence ID" value="KLC03621.1"/>
    <property type="molecule type" value="Genomic_DNA"/>
</dbReference>
<dbReference type="AlphaFoldDB" id="A0AAQ0YNA4"/>
<proteinExistence type="predicted"/>
<reference evidence="1 3" key="1">
    <citation type="submission" date="2015-02" db="EMBL/GenBank/DDBJ databases">
        <title>Whole genome sequencing of multiple isolates of three species of pepper and tomato-infecting xanthomonads reveals genetic diversity in field strains and pinpoints effectors responsible for host specificity.</title>
        <authorList>
            <person name="Schwartz A."/>
            <person name="Dahlbeck D."/>
            <person name="Staskawicz B."/>
            <person name="Bart R."/>
            <person name="Potnis N."/>
            <person name="Minsavage G."/>
            <person name="Timilsina S."/>
            <person name="Goss E."/>
            <person name="Jones J."/>
            <person name="Vallad G."/>
            <person name="Barak J."/>
            <person name="Miller S."/>
            <person name="Ritchie D."/>
            <person name="Martins J.Jr."/>
            <person name="Patane J.S."/>
            <person name="Setubal J.C."/>
        </authorList>
    </citation>
    <scope>NUCLEOTIDE SEQUENCE [LARGE SCALE GENOMIC DNA]</scope>
    <source>
        <strain evidence="1 3">Xp3-15</strain>
    </source>
</reference>